<dbReference type="PANTHER" id="PTHR48081">
    <property type="entry name" value="AB HYDROLASE SUPERFAMILY PROTEIN C4A8.06C"/>
    <property type="match status" value="1"/>
</dbReference>
<organism evidence="3 4">
    <name type="scientific">Aspergillus tanneri</name>
    <dbReference type="NCBI Taxonomy" id="1220188"/>
    <lineage>
        <taxon>Eukaryota</taxon>
        <taxon>Fungi</taxon>
        <taxon>Dikarya</taxon>
        <taxon>Ascomycota</taxon>
        <taxon>Pezizomycotina</taxon>
        <taxon>Eurotiomycetes</taxon>
        <taxon>Eurotiomycetidae</taxon>
        <taxon>Eurotiales</taxon>
        <taxon>Aspergillaceae</taxon>
        <taxon>Aspergillus</taxon>
        <taxon>Aspergillus subgen. Circumdati</taxon>
    </lineage>
</organism>
<dbReference type="GO" id="GO:0016787">
    <property type="term" value="F:hydrolase activity"/>
    <property type="evidence" value="ECO:0007669"/>
    <property type="project" value="UniProtKB-KW"/>
</dbReference>
<dbReference type="AlphaFoldDB" id="A0A5M9MRV3"/>
<dbReference type="GeneID" id="54327233"/>
<dbReference type="VEuPathDB" id="FungiDB:EYZ11_003865"/>
<dbReference type="OrthoDB" id="19653at2759"/>
<dbReference type="PANTHER" id="PTHR48081:SF3">
    <property type="entry name" value="ALPHA_BETA HYDROLASE FOLD-3 DOMAIN-CONTAINING PROTEIN"/>
    <property type="match status" value="1"/>
</dbReference>
<dbReference type="Proteomes" id="UP000324241">
    <property type="component" value="Unassembled WGS sequence"/>
</dbReference>
<evidence type="ECO:0000259" key="2">
    <source>
        <dbReference type="Pfam" id="PF07859"/>
    </source>
</evidence>
<dbReference type="InterPro" id="IPR050300">
    <property type="entry name" value="GDXG_lipolytic_enzyme"/>
</dbReference>
<dbReference type="Gene3D" id="3.40.50.1820">
    <property type="entry name" value="alpha/beta hydrolase"/>
    <property type="match status" value="1"/>
</dbReference>
<name>A0A5M9MRV3_9EURO</name>
<evidence type="ECO:0000313" key="3">
    <source>
        <dbReference type="EMBL" id="KAA8648646.1"/>
    </source>
</evidence>
<proteinExistence type="predicted"/>
<gene>
    <name evidence="3" type="ORF">ATNIH1004_004531</name>
</gene>
<dbReference type="InterPro" id="IPR013094">
    <property type="entry name" value="AB_hydrolase_3"/>
</dbReference>
<comment type="caution">
    <text evidence="3">The sequence shown here is derived from an EMBL/GenBank/DDBJ whole genome shotgun (WGS) entry which is preliminary data.</text>
</comment>
<dbReference type="InterPro" id="IPR029058">
    <property type="entry name" value="AB_hydrolase_fold"/>
</dbReference>
<protein>
    <recommendedName>
        <fullName evidence="2">Alpha/beta hydrolase fold-3 domain-containing protein</fullName>
    </recommendedName>
</protein>
<dbReference type="Pfam" id="PF07859">
    <property type="entry name" value="Abhydrolase_3"/>
    <property type="match status" value="1"/>
</dbReference>
<sequence length="247" mass="26935">MPEATGLEILDDVEDLWVYIHSSTLASLLSSQSIPIGIDLDRTIVVGDSAGGLLGAYLALSYPDDIRAAILAYPMLDVRSEAFSSSRTRPISGLPLVPISVLTDYLKTQGMRDIVSSATPPARSQLTSAAFNHGMFTELYERGSESSPRRSLLFPLDRLSEHEAKLPRGEISIFHCLDDDAIPVEGSRKFAETARTAMKGKHGGDKVVLTLLDSGNHAFDFGTKLDEPWLIRLGMRLSLGYNEVVTL</sequence>
<keyword evidence="1" id="KW-0378">Hydrolase</keyword>
<evidence type="ECO:0000256" key="1">
    <source>
        <dbReference type="ARBA" id="ARBA00022801"/>
    </source>
</evidence>
<reference evidence="3 4" key="1">
    <citation type="submission" date="2019-08" db="EMBL/GenBank/DDBJ databases">
        <title>The genome sequence of a newly discovered highly antifungal drug resistant Aspergillus species, Aspergillus tanneri NIH 1004.</title>
        <authorList>
            <person name="Mounaud S."/>
            <person name="Singh I."/>
            <person name="Joardar V."/>
            <person name="Pakala S."/>
            <person name="Pakala S."/>
            <person name="Venepally P."/>
            <person name="Chung J.K."/>
            <person name="Losada L."/>
            <person name="Nierman W.C."/>
        </authorList>
    </citation>
    <scope>NUCLEOTIDE SEQUENCE [LARGE SCALE GENOMIC DNA]</scope>
    <source>
        <strain evidence="3 4">NIH1004</strain>
    </source>
</reference>
<evidence type="ECO:0000313" key="4">
    <source>
        <dbReference type="Proteomes" id="UP000324241"/>
    </source>
</evidence>
<dbReference type="EMBL" id="QUQM01000003">
    <property type="protein sequence ID" value="KAA8648646.1"/>
    <property type="molecule type" value="Genomic_DNA"/>
</dbReference>
<feature type="domain" description="Alpha/beta hydrolase fold-3" evidence="2">
    <location>
        <begin position="12"/>
        <end position="86"/>
    </location>
</feature>
<dbReference type="SUPFAM" id="SSF53474">
    <property type="entry name" value="alpha/beta-Hydrolases"/>
    <property type="match status" value="1"/>
</dbReference>
<accession>A0A5M9MRV3</accession>
<dbReference type="RefSeq" id="XP_033428007.1">
    <property type="nucleotide sequence ID" value="XM_033569201.1"/>
</dbReference>